<organism evidence="9 10">
    <name type="scientific">Anopheles melas</name>
    <dbReference type="NCBI Taxonomy" id="34690"/>
    <lineage>
        <taxon>Eukaryota</taxon>
        <taxon>Metazoa</taxon>
        <taxon>Ecdysozoa</taxon>
        <taxon>Arthropoda</taxon>
        <taxon>Hexapoda</taxon>
        <taxon>Insecta</taxon>
        <taxon>Pterygota</taxon>
        <taxon>Neoptera</taxon>
        <taxon>Endopterygota</taxon>
        <taxon>Diptera</taxon>
        <taxon>Nematocera</taxon>
        <taxon>Culicoidea</taxon>
        <taxon>Culicidae</taxon>
        <taxon>Anophelinae</taxon>
        <taxon>Anopheles</taxon>
    </lineage>
</organism>
<keyword evidence="3" id="KW-0813">Transport</keyword>
<reference evidence="9" key="2">
    <citation type="submission" date="2020-05" db="UniProtKB">
        <authorList>
            <consortium name="EnsemblMetazoa"/>
        </authorList>
    </citation>
    <scope>IDENTIFICATION</scope>
    <source>
        <strain evidence="9">CM1001059</strain>
    </source>
</reference>
<dbReference type="GO" id="GO:0016887">
    <property type="term" value="F:ATP hydrolysis activity"/>
    <property type="evidence" value="ECO:0007669"/>
    <property type="project" value="InterPro"/>
</dbReference>
<dbReference type="InterPro" id="IPR027417">
    <property type="entry name" value="P-loop_NTPase"/>
</dbReference>
<evidence type="ECO:0000259" key="8">
    <source>
        <dbReference type="Pfam" id="PF00005"/>
    </source>
</evidence>
<evidence type="ECO:0000256" key="4">
    <source>
        <dbReference type="ARBA" id="ARBA00022692"/>
    </source>
</evidence>
<dbReference type="VEuPathDB" id="VectorBase:AMEC012932"/>
<evidence type="ECO:0000256" key="7">
    <source>
        <dbReference type="SAM" id="MobiDB-lite"/>
    </source>
</evidence>
<proteinExistence type="inferred from homology"/>
<evidence type="ECO:0000256" key="6">
    <source>
        <dbReference type="ARBA" id="ARBA00023136"/>
    </source>
</evidence>
<keyword evidence="5" id="KW-1133">Transmembrane helix</keyword>
<dbReference type="GO" id="GO:0005886">
    <property type="term" value="C:plasma membrane"/>
    <property type="evidence" value="ECO:0007669"/>
    <property type="project" value="TreeGrafter"/>
</dbReference>
<evidence type="ECO:0000256" key="2">
    <source>
        <dbReference type="ARBA" id="ARBA00005814"/>
    </source>
</evidence>
<dbReference type="GO" id="GO:0030659">
    <property type="term" value="C:cytoplasmic vesicle membrane"/>
    <property type="evidence" value="ECO:0007669"/>
    <property type="project" value="TreeGrafter"/>
</dbReference>
<reference evidence="10" key="1">
    <citation type="submission" date="2014-01" db="EMBL/GenBank/DDBJ databases">
        <title>The Genome Sequence of Anopheles melas CM1001059_A (V2).</title>
        <authorList>
            <consortium name="The Broad Institute Genomics Platform"/>
            <person name="Neafsey D.E."/>
            <person name="Besansky N."/>
            <person name="Howell P."/>
            <person name="Walton C."/>
            <person name="Young S.K."/>
            <person name="Zeng Q."/>
            <person name="Gargeya S."/>
            <person name="Fitzgerald M."/>
            <person name="Haas B."/>
            <person name="Abouelleil A."/>
            <person name="Allen A.W."/>
            <person name="Alvarado L."/>
            <person name="Arachchi H.M."/>
            <person name="Berlin A.M."/>
            <person name="Chapman S.B."/>
            <person name="Gainer-Dewar J."/>
            <person name="Goldberg J."/>
            <person name="Griggs A."/>
            <person name="Gujja S."/>
            <person name="Hansen M."/>
            <person name="Howarth C."/>
            <person name="Imamovic A."/>
            <person name="Ireland A."/>
            <person name="Larimer J."/>
            <person name="McCowan C."/>
            <person name="Murphy C."/>
            <person name="Pearson M."/>
            <person name="Poon T.W."/>
            <person name="Priest M."/>
            <person name="Roberts A."/>
            <person name="Saif S."/>
            <person name="Shea T."/>
            <person name="Sisk P."/>
            <person name="Sykes S."/>
            <person name="Wortman J."/>
            <person name="Nusbaum C."/>
            <person name="Birren B."/>
        </authorList>
    </citation>
    <scope>NUCLEOTIDE SEQUENCE [LARGE SCALE GENOMIC DNA]</scope>
    <source>
        <strain evidence="10">CM1001059</strain>
    </source>
</reference>
<sequence length="191" mass="19891">MTKQSAIKLLNMVANGRKRHSSINEQQLVPLEPPPGSCLSSPTPPPPAGTGTGRCYQSSLRSYSKWSPTEQGATLVWRDLCVYATAGPAKGGGCGGGVSPPGCHRPTIKRIINNVSGAVTPGTLIALMGSSGAGKSTLMSALAYRTPRKCCAWEGLGSYGGSCHSVGPVQREGGYHGYRIPHRNVNVTSKA</sequence>
<keyword evidence="6" id="KW-0472">Membrane</keyword>
<accession>A0A182U2X2</accession>
<evidence type="ECO:0000256" key="5">
    <source>
        <dbReference type="ARBA" id="ARBA00022989"/>
    </source>
</evidence>
<keyword evidence="4" id="KW-0812">Transmembrane</keyword>
<dbReference type="InterPro" id="IPR003439">
    <property type="entry name" value="ABC_transporter-like_ATP-bd"/>
</dbReference>
<dbReference type="Proteomes" id="UP000075902">
    <property type="component" value="Unassembled WGS sequence"/>
</dbReference>
<evidence type="ECO:0000256" key="1">
    <source>
        <dbReference type="ARBA" id="ARBA00004141"/>
    </source>
</evidence>
<dbReference type="AlphaFoldDB" id="A0A182U2X2"/>
<comment type="subcellular location">
    <subcellularLocation>
        <location evidence="1">Membrane</location>
        <topology evidence="1">Multi-pass membrane protein</topology>
    </subcellularLocation>
</comment>
<evidence type="ECO:0000313" key="10">
    <source>
        <dbReference type="Proteomes" id="UP000075902"/>
    </source>
</evidence>
<comment type="similarity">
    <text evidence="2">Belongs to the ABC transporter superfamily. ABCG family. Eye pigment precursor importer (TC 3.A.1.204) subfamily.</text>
</comment>
<evidence type="ECO:0000256" key="3">
    <source>
        <dbReference type="ARBA" id="ARBA00022448"/>
    </source>
</evidence>
<dbReference type="Gene3D" id="3.40.50.300">
    <property type="entry name" value="P-loop containing nucleotide triphosphate hydrolases"/>
    <property type="match status" value="1"/>
</dbReference>
<dbReference type="GO" id="GO:0005524">
    <property type="term" value="F:ATP binding"/>
    <property type="evidence" value="ECO:0007669"/>
    <property type="project" value="InterPro"/>
</dbReference>
<dbReference type="GO" id="GO:0042626">
    <property type="term" value="F:ATPase-coupled transmembrane transporter activity"/>
    <property type="evidence" value="ECO:0007669"/>
    <property type="project" value="TreeGrafter"/>
</dbReference>
<feature type="compositionally biased region" description="Pro residues" evidence="7">
    <location>
        <begin position="31"/>
        <end position="48"/>
    </location>
</feature>
<keyword evidence="10" id="KW-1185">Reference proteome</keyword>
<dbReference type="STRING" id="34690.A0A182U2X2"/>
<dbReference type="EnsemblMetazoa" id="AMEC012932-RA">
    <property type="protein sequence ID" value="AMEC012932-PA"/>
    <property type="gene ID" value="AMEC012932"/>
</dbReference>
<feature type="region of interest" description="Disordered" evidence="7">
    <location>
        <begin position="18"/>
        <end position="54"/>
    </location>
</feature>
<dbReference type="SUPFAM" id="SSF52540">
    <property type="entry name" value="P-loop containing nucleoside triphosphate hydrolases"/>
    <property type="match status" value="1"/>
</dbReference>
<dbReference type="Pfam" id="PF00005">
    <property type="entry name" value="ABC_tran"/>
    <property type="match status" value="1"/>
</dbReference>
<name>A0A182U2X2_9DIPT</name>
<protein>
    <recommendedName>
        <fullName evidence="8">ABC transporter domain-containing protein</fullName>
    </recommendedName>
</protein>
<dbReference type="PANTHER" id="PTHR48041:SF139">
    <property type="entry name" value="PROTEIN SCARLET"/>
    <property type="match status" value="1"/>
</dbReference>
<feature type="domain" description="ABC transporter" evidence="8">
    <location>
        <begin position="113"/>
        <end position="145"/>
    </location>
</feature>
<evidence type="ECO:0000313" key="9">
    <source>
        <dbReference type="EnsemblMetazoa" id="AMEC012932-PA"/>
    </source>
</evidence>
<dbReference type="InterPro" id="IPR050352">
    <property type="entry name" value="ABCG_transporters"/>
</dbReference>
<dbReference type="PANTHER" id="PTHR48041">
    <property type="entry name" value="ABC TRANSPORTER G FAMILY MEMBER 28"/>
    <property type="match status" value="1"/>
</dbReference>